<proteinExistence type="predicted"/>
<dbReference type="PANTHER" id="PTHR42085">
    <property type="entry name" value="F-BOX DOMAIN-CONTAINING PROTEIN"/>
    <property type="match status" value="1"/>
</dbReference>
<accession>A0A6A5VZ73</accession>
<dbReference type="PANTHER" id="PTHR42085:SF8">
    <property type="entry name" value="F-BOX DOMAIN-CONTAINING PROTEIN"/>
    <property type="match status" value="1"/>
</dbReference>
<organism evidence="1 2">
    <name type="scientific">Amniculicola lignicola CBS 123094</name>
    <dbReference type="NCBI Taxonomy" id="1392246"/>
    <lineage>
        <taxon>Eukaryota</taxon>
        <taxon>Fungi</taxon>
        <taxon>Dikarya</taxon>
        <taxon>Ascomycota</taxon>
        <taxon>Pezizomycotina</taxon>
        <taxon>Dothideomycetes</taxon>
        <taxon>Pleosporomycetidae</taxon>
        <taxon>Pleosporales</taxon>
        <taxon>Amniculicolaceae</taxon>
        <taxon>Amniculicola</taxon>
    </lineage>
</organism>
<sequence length="305" mass="35457">MIDLNSFVSDFEDGLPRYGMTNSDRYAAALQLLCSTARKYNQACEELDRLKAFVGFNKPFPFLRLPRELRDQIYTYCLCPATPVEPTRKTPLIPATDNPFKPPTPGLLRVNRQMYHEAGEVLYSRNMFRFDGPPSLRAFEGKIALESREQVKQICIHINFRGQALGPVDESDDDLFFWAKQLHFPPEWIAALKACRLKKIEHLRVRAKMYGPRSLSPLSMPEDLKDAIIQFLERVPDEKVPKLSLKGFQEKEIEKFPKRWTFVTDQWDAYKKETENRDMTVSFEDTIWTFEEDSSEEDGGVDEEL</sequence>
<dbReference type="AlphaFoldDB" id="A0A6A5VZ73"/>
<gene>
    <name evidence="1" type="ORF">P154DRAFT_527389</name>
</gene>
<dbReference type="OrthoDB" id="3762612at2759"/>
<protein>
    <submittedName>
        <fullName evidence="1">Uncharacterized protein</fullName>
    </submittedName>
</protein>
<name>A0A6A5VZ73_9PLEO</name>
<keyword evidence="2" id="KW-1185">Reference proteome</keyword>
<evidence type="ECO:0000313" key="1">
    <source>
        <dbReference type="EMBL" id="KAF1993969.1"/>
    </source>
</evidence>
<dbReference type="Proteomes" id="UP000799779">
    <property type="component" value="Unassembled WGS sequence"/>
</dbReference>
<dbReference type="EMBL" id="ML977677">
    <property type="protein sequence ID" value="KAF1993969.1"/>
    <property type="molecule type" value="Genomic_DNA"/>
</dbReference>
<reference evidence="1" key="1">
    <citation type="journal article" date="2020" name="Stud. Mycol.">
        <title>101 Dothideomycetes genomes: a test case for predicting lifestyles and emergence of pathogens.</title>
        <authorList>
            <person name="Haridas S."/>
            <person name="Albert R."/>
            <person name="Binder M."/>
            <person name="Bloem J."/>
            <person name="Labutti K."/>
            <person name="Salamov A."/>
            <person name="Andreopoulos B."/>
            <person name="Baker S."/>
            <person name="Barry K."/>
            <person name="Bills G."/>
            <person name="Bluhm B."/>
            <person name="Cannon C."/>
            <person name="Castanera R."/>
            <person name="Culley D."/>
            <person name="Daum C."/>
            <person name="Ezra D."/>
            <person name="Gonzalez J."/>
            <person name="Henrissat B."/>
            <person name="Kuo A."/>
            <person name="Liang C."/>
            <person name="Lipzen A."/>
            <person name="Lutzoni F."/>
            <person name="Magnuson J."/>
            <person name="Mondo S."/>
            <person name="Nolan M."/>
            <person name="Ohm R."/>
            <person name="Pangilinan J."/>
            <person name="Park H.-J."/>
            <person name="Ramirez L."/>
            <person name="Alfaro M."/>
            <person name="Sun H."/>
            <person name="Tritt A."/>
            <person name="Yoshinaga Y."/>
            <person name="Zwiers L.-H."/>
            <person name="Turgeon B."/>
            <person name="Goodwin S."/>
            <person name="Spatafora J."/>
            <person name="Crous P."/>
            <person name="Grigoriev I."/>
        </authorList>
    </citation>
    <scope>NUCLEOTIDE SEQUENCE</scope>
    <source>
        <strain evidence="1">CBS 123094</strain>
    </source>
</reference>
<dbReference type="InterPro" id="IPR038883">
    <property type="entry name" value="AN11006-like"/>
</dbReference>
<evidence type="ECO:0000313" key="2">
    <source>
        <dbReference type="Proteomes" id="UP000799779"/>
    </source>
</evidence>